<organism evidence="1 2">
    <name type="scientific">Puccinia sorghi</name>
    <dbReference type="NCBI Taxonomy" id="27349"/>
    <lineage>
        <taxon>Eukaryota</taxon>
        <taxon>Fungi</taxon>
        <taxon>Dikarya</taxon>
        <taxon>Basidiomycota</taxon>
        <taxon>Pucciniomycotina</taxon>
        <taxon>Pucciniomycetes</taxon>
        <taxon>Pucciniales</taxon>
        <taxon>Pucciniaceae</taxon>
        <taxon>Puccinia</taxon>
    </lineage>
</organism>
<comment type="caution">
    <text evidence="1">The sequence shown here is derived from an EMBL/GenBank/DDBJ whole genome shotgun (WGS) entry which is preliminary data.</text>
</comment>
<keyword evidence="1" id="KW-0418">Kinase</keyword>
<dbReference type="STRING" id="27349.A0A0L6UUT6"/>
<dbReference type="OrthoDB" id="2502776at2759"/>
<evidence type="ECO:0000313" key="1">
    <source>
        <dbReference type="EMBL" id="KNZ52012.1"/>
    </source>
</evidence>
<keyword evidence="1" id="KW-0808">Transferase</keyword>
<dbReference type="EMBL" id="LAVV01008758">
    <property type="protein sequence ID" value="KNZ52012.1"/>
    <property type="molecule type" value="Genomic_DNA"/>
</dbReference>
<protein>
    <submittedName>
        <fullName evidence="1">Protein-serine/threonine kinase</fullName>
    </submittedName>
</protein>
<dbReference type="VEuPathDB" id="FungiDB:VP01_3730g8"/>
<keyword evidence="2" id="KW-1185">Reference proteome</keyword>
<dbReference type="AlphaFoldDB" id="A0A0L6UUT6"/>
<proteinExistence type="predicted"/>
<name>A0A0L6UUT6_9BASI</name>
<dbReference type="Proteomes" id="UP000037035">
    <property type="component" value="Unassembled WGS sequence"/>
</dbReference>
<reference evidence="1 2" key="1">
    <citation type="submission" date="2015-08" db="EMBL/GenBank/DDBJ databases">
        <title>Next Generation Sequencing and Analysis of the Genome of Puccinia sorghi L Schw, the Causal Agent of Maize Common Rust.</title>
        <authorList>
            <person name="Rochi L."/>
            <person name="Burguener G."/>
            <person name="Darino M."/>
            <person name="Turjanski A."/>
            <person name="Kreff E."/>
            <person name="Dieguez M.J."/>
            <person name="Sacco F."/>
        </authorList>
    </citation>
    <scope>NUCLEOTIDE SEQUENCE [LARGE SCALE GENOMIC DNA]</scope>
    <source>
        <strain evidence="1 2">RO10H11247</strain>
    </source>
</reference>
<sequence length="85" mass="9412">MVAKKQIMNVKSECKILMNQADSDFVFNSTLSPLETISIFSWSISTAAIVPLWLRPLVTSPKVAEVFMGLEYLHSTGVVHCLLGQ</sequence>
<evidence type="ECO:0000313" key="2">
    <source>
        <dbReference type="Proteomes" id="UP000037035"/>
    </source>
</evidence>
<gene>
    <name evidence="1" type="ORF">VP01_3730g8</name>
</gene>
<dbReference type="GO" id="GO:0016301">
    <property type="term" value="F:kinase activity"/>
    <property type="evidence" value="ECO:0007669"/>
    <property type="project" value="UniProtKB-KW"/>
</dbReference>
<accession>A0A0L6UUT6</accession>